<dbReference type="RefSeq" id="WP_252801695.1">
    <property type="nucleotide sequence ID" value="NZ_BAAABM010000037.1"/>
</dbReference>
<sequence>MTGVLVTGGTGKTGSALVRLLRDQGVPVRVASRTPAAGDPDAVRFDWSDPTTHQAALRGTDRVFIVPPVNSVEQLPLVRPFLAEARRLGIRRVVLLGSAIPLPGTPEMAAHVRDEPGGIVLRASGFMQNFLPPHPTGERIRRHGEIRTSTGTSRIGWIDARDIAAAASALLADPDAEPGHRSDYLLTGPKAFGYQEAAEIITAHARKPVHVAQITTGELAAEYRAAGMPAEFAAALAAVEVGIEAGEQDQVSTAVLDLTGRPPRTFTEFVTEHAAKWADGGHS</sequence>
<gene>
    <name evidence="2" type="ORF">GCM10010151_43760</name>
</gene>
<proteinExistence type="predicted"/>
<dbReference type="PANTHER" id="PTHR43162:SF1">
    <property type="entry name" value="PRESTALK A DIFFERENTIATION PROTEIN A"/>
    <property type="match status" value="1"/>
</dbReference>
<feature type="domain" description="NAD(P)-binding" evidence="1">
    <location>
        <begin position="8"/>
        <end position="99"/>
    </location>
</feature>
<dbReference type="Proteomes" id="UP001501822">
    <property type="component" value="Unassembled WGS sequence"/>
</dbReference>
<dbReference type="Pfam" id="PF13460">
    <property type="entry name" value="NAD_binding_10"/>
    <property type="match status" value="1"/>
</dbReference>
<name>A0ABP3GPX4_9ACTN</name>
<dbReference type="SUPFAM" id="SSF51735">
    <property type="entry name" value="NAD(P)-binding Rossmann-fold domains"/>
    <property type="match status" value="1"/>
</dbReference>
<keyword evidence="3" id="KW-1185">Reference proteome</keyword>
<dbReference type="Gene3D" id="3.40.50.720">
    <property type="entry name" value="NAD(P)-binding Rossmann-like Domain"/>
    <property type="match status" value="1"/>
</dbReference>
<dbReference type="PANTHER" id="PTHR43162">
    <property type="match status" value="1"/>
</dbReference>
<dbReference type="InterPro" id="IPR036291">
    <property type="entry name" value="NAD(P)-bd_dom_sf"/>
</dbReference>
<evidence type="ECO:0000259" key="1">
    <source>
        <dbReference type="Pfam" id="PF13460"/>
    </source>
</evidence>
<accession>A0ABP3GPX4</accession>
<protein>
    <submittedName>
        <fullName evidence="2">NAD(P)H-binding protein</fullName>
    </submittedName>
</protein>
<comment type="caution">
    <text evidence="2">The sequence shown here is derived from an EMBL/GenBank/DDBJ whole genome shotgun (WGS) entry which is preliminary data.</text>
</comment>
<dbReference type="Gene3D" id="3.90.25.10">
    <property type="entry name" value="UDP-galactose 4-epimerase, domain 1"/>
    <property type="match status" value="1"/>
</dbReference>
<evidence type="ECO:0000313" key="3">
    <source>
        <dbReference type="Proteomes" id="UP001501822"/>
    </source>
</evidence>
<evidence type="ECO:0000313" key="2">
    <source>
        <dbReference type="EMBL" id="GAA0349213.1"/>
    </source>
</evidence>
<dbReference type="EMBL" id="BAAABM010000037">
    <property type="protein sequence ID" value="GAA0349213.1"/>
    <property type="molecule type" value="Genomic_DNA"/>
</dbReference>
<reference evidence="3" key="1">
    <citation type="journal article" date="2019" name="Int. J. Syst. Evol. Microbiol.">
        <title>The Global Catalogue of Microorganisms (GCM) 10K type strain sequencing project: providing services to taxonomists for standard genome sequencing and annotation.</title>
        <authorList>
            <consortium name="The Broad Institute Genomics Platform"/>
            <consortium name="The Broad Institute Genome Sequencing Center for Infectious Disease"/>
            <person name="Wu L."/>
            <person name="Ma J."/>
        </authorList>
    </citation>
    <scope>NUCLEOTIDE SEQUENCE [LARGE SCALE GENOMIC DNA]</scope>
    <source>
        <strain evidence="3">JCM 3146</strain>
    </source>
</reference>
<dbReference type="InterPro" id="IPR051604">
    <property type="entry name" value="Ergot_Alk_Oxidoreductase"/>
</dbReference>
<dbReference type="InterPro" id="IPR016040">
    <property type="entry name" value="NAD(P)-bd_dom"/>
</dbReference>
<organism evidence="2 3">
    <name type="scientific">Actinoallomurus spadix</name>
    <dbReference type="NCBI Taxonomy" id="79912"/>
    <lineage>
        <taxon>Bacteria</taxon>
        <taxon>Bacillati</taxon>
        <taxon>Actinomycetota</taxon>
        <taxon>Actinomycetes</taxon>
        <taxon>Streptosporangiales</taxon>
        <taxon>Thermomonosporaceae</taxon>
        <taxon>Actinoallomurus</taxon>
    </lineage>
</organism>